<evidence type="ECO:0000313" key="1">
    <source>
        <dbReference type="EMBL" id="VVB15949.1"/>
    </source>
</evidence>
<name>A0A565CQN2_9BRAS</name>
<protein>
    <submittedName>
        <fullName evidence="1">Uncharacterized protein</fullName>
    </submittedName>
</protein>
<organism evidence="1 2">
    <name type="scientific">Arabis nemorensis</name>
    <dbReference type="NCBI Taxonomy" id="586526"/>
    <lineage>
        <taxon>Eukaryota</taxon>
        <taxon>Viridiplantae</taxon>
        <taxon>Streptophyta</taxon>
        <taxon>Embryophyta</taxon>
        <taxon>Tracheophyta</taxon>
        <taxon>Spermatophyta</taxon>
        <taxon>Magnoliopsida</taxon>
        <taxon>eudicotyledons</taxon>
        <taxon>Gunneridae</taxon>
        <taxon>Pentapetalae</taxon>
        <taxon>rosids</taxon>
        <taxon>malvids</taxon>
        <taxon>Brassicales</taxon>
        <taxon>Brassicaceae</taxon>
        <taxon>Arabideae</taxon>
        <taxon>Arabis</taxon>
    </lineage>
</organism>
<dbReference type="AlphaFoldDB" id="A0A565CQN2"/>
<keyword evidence="2" id="KW-1185">Reference proteome</keyword>
<sequence length="112" mass="12336">MSLLLSRLRLGKPALVRRSYLHHLSNVFSSSSLLQTPPCSIIGVTACGEQQGRLIIGNANESGTRELDKKVPMVLVYSDIYHDVLVTIGSSNGWVATQTVDDRIFRQNLPLT</sequence>
<comment type="caution">
    <text evidence="1">The sequence shown here is derived from an EMBL/GenBank/DDBJ whole genome shotgun (WGS) entry which is preliminary data.</text>
</comment>
<dbReference type="Proteomes" id="UP000489600">
    <property type="component" value="Unassembled WGS sequence"/>
</dbReference>
<gene>
    <name evidence="1" type="ORF">ANE_LOCUS26393</name>
</gene>
<accession>A0A565CQN2</accession>
<dbReference type="EMBL" id="CABITT030000008">
    <property type="protein sequence ID" value="VVB15949.1"/>
    <property type="molecule type" value="Genomic_DNA"/>
</dbReference>
<proteinExistence type="predicted"/>
<evidence type="ECO:0000313" key="2">
    <source>
        <dbReference type="Proteomes" id="UP000489600"/>
    </source>
</evidence>
<reference evidence="1" key="1">
    <citation type="submission" date="2019-07" db="EMBL/GenBank/DDBJ databases">
        <authorList>
            <person name="Dittberner H."/>
        </authorList>
    </citation>
    <scope>NUCLEOTIDE SEQUENCE [LARGE SCALE GENOMIC DNA]</scope>
</reference>